<comment type="subunit">
    <text evidence="7">Part of the 30S ribosomal subunit. Contacts protein S5. The interaction surface between S4 and S5 is involved in control of translational fidelity.</text>
</comment>
<dbReference type="PROSITE" id="PS50889">
    <property type="entry name" value="S4"/>
    <property type="match status" value="1"/>
</dbReference>
<dbReference type="AlphaFoldDB" id="A0A0S2IB59"/>
<sequence length="278" mass="32637">MSKYIGPKLRITRRLGQLRGLTRKKPHRRVIKFFKNNEIITRVIPPGQHGRAKLAKRTGRFNTSKSNYLIRLKVKQKLRFNYGLTERQLVLYVKKAKKIKESTGQVLLQLLEMRLDNIIFRLNMAPTIMAARQIINHGHIYVNNKKVNIPSYMCQPKDVISVAIKQKSLKLVNKNLSRYYKRIQSFKKRFSNNIAFLLTQVKAVLTISLAMQLIREGKVFEKDKFRNKIISRVNSICPPGSVIYVRTKKGVVRIRVKKPINRRKRQFKTNLKKKMLDL</sequence>
<evidence type="ECO:0000259" key="9">
    <source>
        <dbReference type="SMART" id="SM00363"/>
    </source>
</evidence>
<dbReference type="GO" id="GO:0009507">
    <property type="term" value="C:chloroplast"/>
    <property type="evidence" value="ECO:0007669"/>
    <property type="project" value="UniProtKB-SubCell"/>
</dbReference>
<evidence type="ECO:0000256" key="5">
    <source>
        <dbReference type="ARBA" id="ARBA00023274"/>
    </source>
</evidence>
<dbReference type="PANTHER" id="PTHR11831">
    <property type="entry name" value="30S 40S RIBOSOMAL PROTEIN"/>
    <property type="match status" value="1"/>
</dbReference>
<dbReference type="GO" id="GO:0006412">
    <property type="term" value="P:translation"/>
    <property type="evidence" value="ECO:0007669"/>
    <property type="project" value="UniProtKB-UniRule"/>
</dbReference>
<dbReference type="InterPro" id="IPR018079">
    <property type="entry name" value="Ribosomal_uS4_CS"/>
</dbReference>
<reference evidence="11" key="1">
    <citation type="journal article" date="2015" name="BMC Evol. Biol.">
        <title>Chloroplast phylogenomic analysis of chlorophyte green algae identifies a novel lineage sister to the Sphaeropleales (Chlorophyceae).</title>
        <authorList>
            <person name="Lemieux C."/>
            <person name="Vincent A.T."/>
            <person name="Labarre A."/>
            <person name="Otis C."/>
            <person name="Turmel M."/>
        </authorList>
    </citation>
    <scope>NUCLEOTIDE SEQUENCE</scope>
</reference>
<accession>A0A0S2IB59</accession>
<comment type="similarity">
    <text evidence="1 7 8">Belongs to the universal ribosomal protein uS4 family.</text>
</comment>
<evidence type="ECO:0000313" key="11">
    <source>
        <dbReference type="EMBL" id="ALO20996.1"/>
    </source>
</evidence>
<dbReference type="SUPFAM" id="SSF55174">
    <property type="entry name" value="Alpha-L RNA-binding motif"/>
    <property type="match status" value="1"/>
</dbReference>
<organism evidence="11">
    <name type="scientific">Microglena monadina</name>
    <dbReference type="NCBI Taxonomy" id="47904"/>
    <lineage>
        <taxon>Eukaryota</taxon>
        <taxon>Viridiplantae</taxon>
        <taxon>Chlorophyta</taxon>
        <taxon>core chlorophytes</taxon>
        <taxon>Chlorophyceae</taxon>
        <taxon>CS clade</taxon>
        <taxon>Chlamydomonadales</taxon>
        <taxon>Chlamydomonadaceae</taxon>
        <taxon>Microglena</taxon>
    </lineage>
</organism>
<dbReference type="GO" id="GO:0042274">
    <property type="term" value="P:ribosomal small subunit biogenesis"/>
    <property type="evidence" value="ECO:0007669"/>
    <property type="project" value="TreeGrafter"/>
</dbReference>
<protein>
    <recommendedName>
        <fullName evidence="6 7">Small ribosomal subunit protein uS4c</fullName>
    </recommendedName>
</protein>
<keyword evidence="3 7" id="KW-0694">RNA-binding</keyword>
<keyword evidence="2 7" id="KW-0699">rRNA-binding</keyword>
<proteinExistence type="inferred from homology"/>
<dbReference type="Pfam" id="PF01479">
    <property type="entry name" value="S4"/>
    <property type="match status" value="1"/>
</dbReference>
<dbReference type="Gene3D" id="3.10.290.10">
    <property type="entry name" value="RNA-binding S4 domain"/>
    <property type="match status" value="1"/>
</dbReference>
<gene>
    <name evidence="7 11" type="primary">rps4</name>
</gene>
<feature type="domain" description="RNA-binding S4" evidence="9">
    <location>
        <begin position="192"/>
        <end position="259"/>
    </location>
</feature>
<feature type="domain" description="RNA-binding S4" evidence="9">
    <location>
        <begin position="113"/>
        <end position="177"/>
    </location>
</feature>
<evidence type="ECO:0000256" key="2">
    <source>
        <dbReference type="ARBA" id="ARBA00022730"/>
    </source>
</evidence>
<dbReference type="InterPro" id="IPR002942">
    <property type="entry name" value="S4_RNA-bd"/>
</dbReference>
<dbReference type="GO" id="GO:0003735">
    <property type="term" value="F:structural constituent of ribosome"/>
    <property type="evidence" value="ECO:0007669"/>
    <property type="project" value="InterPro"/>
</dbReference>
<evidence type="ECO:0000256" key="8">
    <source>
        <dbReference type="RuleBase" id="RU003699"/>
    </source>
</evidence>
<keyword evidence="5 7" id="KW-0687">Ribonucleoprotein</keyword>
<dbReference type="GO" id="GO:0019843">
    <property type="term" value="F:rRNA binding"/>
    <property type="evidence" value="ECO:0007669"/>
    <property type="project" value="UniProtKB-UniRule"/>
</dbReference>
<dbReference type="HAMAP" id="MF_01306_B">
    <property type="entry name" value="Ribosomal_uS4_B"/>
    <property type="match status" value="1"/>
</dbReference>
<dbReference type="Gene3D" id="1.10.1050.10">
    <property type="entry name" value="Ribosomal Protein S4 Delta 41, Chain A, domain 1"/>
    <property type="match status" value="1"/>
</dbReference>
<dbReference type="InterPro" id="IPR022801">
    <property type="entry name" value="Ribosomal_uS4"/>
</dbReference>
<dbReference type="InterPro" id="IPR036986">
    <property type="entry name" value="S4_RNA-bd_sf"/>
</dbReference>
<dbReference type="PROSITE" id="PS00632">
    <property type="entry name" value="RIBOSOMAL_S4"/>
    <property type="match status" value="1"/>
</dbReference>
<dbReference type="SMART" id="SM00363">
    <property type="entry name" value="S4"/>
    <property type="match status" value="2"/>
</dbReference>
<evidence type="ECO:0000256" key="4">
    <source>
        <dbReference type="ARBA" id="ARBA00022980"/>
    </source>
</evidence>
<dbReference type="GO" id="GO:0015935">
    <property type="term" value="C:small ribosomal subunit"/>
    <property type="evidence" value="ECO:0007669"/>
    <property type="project" value="InterPro"/>
</dbReference>
<geneLocation type="chloroplast" evidence="11"/>
<feature type="domain" description="Small ribosomal subunit protein uS4 N-terminal" evidence="10">
    <location>
        <begin position="3"/>
        <end position="112"/>
    </location>
</feature>
<dbReference type="Pfam" id="PF00163">
    <property type="entry name" value="Ribosomal_S4"/>
    <property type="match status" value="1"/>
</dbReference>
<dbReference type="PANTHER" id="PTHR11831:SF4">
    <property type="entry name" value="SMALL RIBOSOMAL SUBUNIT PROTEIN US4M"/>
    <property type="match status" value="1"/>
</dbReference>
<evidence type="ECO:0000259" key="10">
    <source>
        <dbReference type="SMART" id="SM01390"/>
    </source>
</evidence>
<dbReference type="EMBL" id="KT624782">
    <property type="protein sequence ID" value="ALO20996.1"/>
    <property type="molecule type" value="Genomic_DNA"/>
</dbReference>
<dbReference type="InterPro" id="IPR001912">
    <property type="entry name" value="Ribosomal_uS4_N"/>
</dbReference>
<dbReference type="SMART" id="SM01390">
    <property type="entry name" value="Ribosomal_S4"/>
    <property type="match status" value="1"/>
</dbReference>
<dbReference type="InterPro" id="IPR005709">
    <property type="entry name" value="Ribosomal_uS4_bac-type"/>
</dbReference>
<keyword evidence="11" id="KW-0150">Chloroplast</keyword>
<dbReference type="FunFam" id="3.10.290.10:FF:000001">
    <property type="entry name" value="30S ribosomal protein S4"/>
    <property type="match status" value="1"/>
</dbReference>
<evidence type="ECO:0000256" key="3">
    <source>
        <dbReference type="ARBA" id="ARBA00022884"/>
    </source>
</evidence>
<dbReference type="NCBIfam" id="NF003717">
    <property type="entry name" value="PRK05327.1"/>
    <property type="match status" value="1"/>
</dbReference>
<dbReference type="CDD" id="cd00165">
    <property type="entry name" value="S4"/>
    <property type="match status" value="1"/>
</dbReference>
<name>A0A0S2IB59_9CHLO</name>
<comment type="function">
    <text evidence="7">One of the primary rRNA binding proteins, it binds directly to 16S rRNA where it nucleates assembly of the body of the 30S subunit.</text>
</comment>
<evidence type="ECO:0000256" key="1">
    <source>
        <dbReference type="ARBA" id="ARBA00007465"/>
    </source>
</evidence>
<comment type="function">
    <text evidence="7">With S5 and S12 plays an important role in translational accuracy.</text>
</comment>
<evidence type="ECO:0000256" key="7">
    <source>
        <dbReference type="HAMAP-Rule" id="MF_01306"/>
    </source>
</evidence>
<keyword evidence="11" id="KW-0934">Plastid</keyword>
<comment type="subcellular location">
    <subcellularLocation>
        <location evidence="7">Plastid</location>
        <location evidence="7">Chloroplast</location>
    </subcellularLocation>
</comment>
<evidence type="ECO:0000256" key="6">
    <source>
        <dbReference type="ARBA" id="ARBA00035158"/>
    </source>
</evidence>
<keyword evidence="4 7" id="KW-0689">Ribosomal protein</keyword>